<reference evidence="2" key="1">
    <citation type="journal article" name="BMC Genomics">
        <title>Long-read sequencing and de novo genome assembly of marine medaka (Oryzias melastigma).</title>
        <authorList>
            <person name="Liang P."/>
            <person name="Saqib H.S.A."/>
            <person name="Ni X."/>
            <person name="Shen Y."/>
        </authorList>
    </citation>
    <scope>NUCLEOTIDE SEQUENCE</scope>
    <source>
        <strain evidence="2">Bigg-433</strain>
    </source>
</reference>
<dbReference type="AlphaFoldDB" id="A0A834L122"/>
<evidence type="ECO:0000313" key="2">
    <source>
        <dbReference type="EMBL" id="KAF6737709.1"/>
    </source>
</evidence>
<feature type="region of interest" description="Disordered" evidence="1">
    <location>
        <begin position="26"/>
        <end position="64"/>
    </location>
</feature>
<organism evidence="2 3">
    <name type="scientific">Oryzias melastigma</name>
    <name type="common">Marine medaka</name>
    <dbReference type="NCBI Taxonomy" id="30732"/>
    <lineage>
        <taxon>Eukaryota</taxon>
        <taxon>Metazoa</taxon>
        <taxon>Chordata</taxon>
        <taxon>Craniata</taxon>
        <taxon>Vertebrata</taxon>
        <taxon>Euteleostomi</taxon>
        <taxon>Actinopterygii</taxon>
        <taxon>Neopterygii</taxon>
        <taxon>Teleostei</taxon>
        <taxon>Neoteleostei</taxon>
        <taxon>Acanthomorphata</taxon>
        <taxon>Ovalentaria</taxon>
        <taxon>Atherinomorphae</taxon>
        <taxon>Beloniformes</taxon>
        <taxon>Adrianichthyidae</taxon>
        <taxon>Oryziinae</taxon>
        <taxon>Oryzias</taxon>
    </lineage>
</organism>
<accession>A0A834L122</accession>
<name>A0A834L122_ORYME</name>
<proteinExistence type="predicted"/>
<comment type="caution">
    <text evidence="2">The sequence shown here is derived from an EMBL/GenBank/DDBJ whole genome shotgun (WGS) entry which is preliminary data.</text>
</comment>
<protein>
    <submittedName>
        <fullName evidence="2">Uncharacterized protein</fullName>
    </submittedName>
</protein>
<dbReference type="Proteomes" id="UP000646548">
    <property type="component" value="Unassembled WGS sequence"/>
</dbReference>
<evidence type="ECO:0000256" key="1">
    <source>
        <dbReference type="SAM" id="MobiDB-lite"/>
    </source>
</evidence>
<evidence type="ECO:0000313" key="3">
    <source>
        <dbReference type="Proteomes" id="UP000646548"/>
    </source>
</evidence>
<dbReference type="EMBL" id="WKFB01000050">
    <property type="protein sequence ID" value="KAF6737709.1"/>
    <property type="molecule type" value="Genomic_DNA"/>
</dbReference>
<sequence length="93" mass="10085">MRHFISFVHGRKLQGSAAAGTQEEIFLSPDRSEGPPTQHTVQLRRSEGDSRGPRGLGGSPGNVTVLHGGAGNVYGDFKEKFGNGDDRYHHSLR</sequence>
<gene>
    <name evidence="2" type="ORF">FQA47_013003</name>
</gene>